<dbReference type="SMART" id="SM00849">
    <property type="entry name" value="Lactamase_B"/>
    <property type="match status" value="1"/>
</dbReference>
<evidence type="ECO:0000313" key="2">
    <source>
        <dbReference type="EMBL" id="SBT12748.1"/>
    </source>
</evidence>
<dbReference type="GO" id="GO:0042781">
    <property type="term" value="F:3'-tRNA processing endoribonuclease activity"/>
    <property type="evidence" value="ECO:0007669"/>
    <property type="project" value="UniProtKB-EC"/>
</dbReference>
<dbReference type="Proteomes" id="UP000092819">
    <property type="component" value="Unassembled WGS sequence"/>
</dbReference>
<evidence type="ECO:0000313" key="3">
    <source>
        <dbReference type="Proteomes" id="UP000092819"/>
    </source>
</evidence>
<dbReference type="AlphaFoldDB" id="A0A1C3JCC1"/>
<dbReference type="InterPro" id="IPR001279">
    <property type="entry name" value="Metallo-B-lactamas"/>
</dbReference>
<organism evidence="2 3">
    <name type="scientific">Vibrio celticus</name>
    <dbReference type="NCBI Taxonomy" id="446372"/>
    <lineage>
        <taxon>Bacteria</taxon>
        <taxon>Pseudomonadati</taxon>
        <taxon>Pseudomonadota</taxon>
        <taxon>Gammaproteobacteria</taxon>
        <taxon>Vibrionales</taxon>
        <taxon>Vibrionaceae</taxon>
        <taxon>Vibrio</taxon>
    </lineage>
</organism>
<proteinExistence type="predicted"/>
<dbReference type="PANTHER" id="PTHR46018">
    <property type="entry name" value="ZINC PHOSPHODIESTERASE ELAC PROTEIN 1"/>
    <property type="match status" value="1"/>
</dbReference>
<name>A0A1C3JCC1_9VIBR</name>
<feature type="domain" description="Metallo-beta-lactamase" evidence="1">
    <location>
        <begin position="20"/>
        <end position="214"/>
    </location>
</feature>
<dbReference type="InterPro" id="IPR036866">
    <property type="entry name" value="RibonucZ/Hydroxyglut_hydro"/>
</dbReference>
<protein>
    <submittedName>
        <fullName evidence="2">Ribonuclease BN</fullName>
        <ecNumber evidence="2">3.1.26.11</ecNumber>
    </submittedName>
</protein>
<keyword evidence="2" id="KW-0378">Hydrolase</keyword>
<dbReference type="PANTHER" id="PTHR46018:SF7">
    <property type="entry name" value="RIBONUCLEASE Z"/>
    <property type="match status" value="1"/>
</dbReference>
<dbReference type="SUPFAM" id="SSF56281">
    <property type="entry name" value="Metallo-hydrolase/oxidoreductase"/>
    <property type="match status" value="1"/>
</dbReference>
<accession>A0A1C3JCC1</accession>
<evidence type="ECO:0000259" key="1">
    <source>
        <dbReference type="SMART" id="SM00849"/>
    </source>
</evidence>
<keyword evidence="3" id="KW-1185">Reference proteome</keyword>
<dbReference type="Gene3D" id="3.60.15.10">
    <property type="entry name" value="Ribonuclease Z/Hydroxyacylglutathione hydrolase-like"/>
    <property type="match status" value="1"/>
</dbReference>
<sequence length="254" mass="28391">MPHDFKVHTLGIGDAYDGEHINASVIVKQRDYSLLIDCGPTVPAALFRCNISCHELDAIYITHSHPDHCLGLTTLLNWMDSKQRSRPIKIIVQREQKAIIEPLAHFAHWPVDALGYEIEWCESETLTKIGPWDAQTAPTQHAVSNLSLHLTTSLGYQLLYSGDGQLTGKSLKLACESDLVFAECETIEPHTSHGSWAQLSNVEVKPGSQWKLYHIEPALRSPLSIAIYHRTEFELAKEDEILVAINHWGNGNVA</sequence>
<reference evidence="3" key="1">
    <citation type="submission" date="2016-06" db="EMBL/GenBank/DDBJ databases">
        <authorList>
            <person name="Rodrigo-Torres L."/>
            <person name="Arahal D.R."/>
        </authorList>
    </citation>
    <scope>NUCLEOTIDE SEQUENCE [LARGE SCALE GENOMIC DNA]</scope>
    <source>
        <strain evidence="3">CECT 7224</strain>
    </source>
</reference>
<dbReference type="EMBL" id="FLQZ01000031">
    <property type="protein sequence ID" value="SBT12748.1"/>
    <property type="molecule type" value="Genomic_DNA"/>
</dbReference>
<dbReference type="RefSeq" id="WP_065676060.1">
    <property type="nucleotide sequence ID" value="NZ_AP025464.1"/>
</dbReference>
<dbReference type="EC" id="3.1.26.11" evidence="2"/>
<gene>
    <name evidence="2" type="primary">rbn_1</name>
    <name evidence="2" type="ORF">VCE7224_01491</name>
</gene>
<dbReference type="Pfam" id="PF23023">
    <property type="entry name" value="Anti-Pycsar_Apyc1"/>
    <property type="match status" value="1"/>
</dbReference>